<sequence length="158" mass="17984">MGSAIAASKVQTERARKRRREVHEPEKPTSTPLPIGSSDTESDDVALYMAKKRKEGEEERGPGSSVQNPVADKEMTREDCIAKMENQKVLSDRVFDPEILTTFGMSNLFDVVSLQRWGHLFKPPIPYLHEPEVRDFYYKMDLLEDGGLRLLLKGLKSF</sequence>
<accession>A0A9J5ZIB4</accession>
<dbReference type="Proteomes" id="UP000824120">
    <property type="component" value="Chromosome 4"/>
</dbReference>
<evidence type="ECO:0000313" key="3">
    <source>
        <dbReference type="Proteomes" id="UP000824120"/>
    </source>
</evidence>
<reference evidence="2 3" key="1">
    <citation type="submission" date="2020-09" db="EMBL/GenBank/DDBJ databases">
        <title>De no assembly of potato wild relative species, Solanum commersonii.</title>
        <authorList>
            <person name="Cho K."/>
        </authorList>
    </citation>
    <scope>NUCLEOTIDE SEQUENCE [LARGE SCALE GENOMIC DNA]</scope>
    <source>
        <strain evidence="2">LZ3.2</strain>
        <tissue evidence="2">Leaf</tissue>
    </source>
</reference>
<keyword evidence="3" id="KW-1185">Reference proteome</keyword>
<dbReference type="OrthoDB" id="1303972at2759"/>
<proteinExistence type="predicted"/>
<protein>
    <submittedName>
        <fullName evidence="2">Uncharacterized protein</fullName>
    </submittedName>
</protein>
<dbReference type="AlphaFoldDB" id="A0A9J5ZIB4"/>
<name>A0A9J5ZIB4_SOLCO</name>
<organism evidence="2 3">
    <name type="scientific">Solanum commersonii</name>
    <name type="common">Commerson's wild potato</name>
    <name type="synonym">Commerson's nightshade</name>
    <dbReference type="NCBI Taxonomy" id="4109"/>
    <lineage>
        <taxon>Eukaryota</taxon>
        <taxon>Viridiplantae</taxon>
        <taxon>Streptophyta</taxon>
        <taxon>Embryophyta</taxon>
        <taxon>Tracheophyta</taxon>
        <taxon>Spermatophyta</taxon>
        <taxon>Magnoliopsida</taxon>
        <taxon>eudicotyledons</taxon>
        <taxon>Gunneridae</taxon>
        <taxon>Pentapetalae</taxon>
        <taxon>asterids</taxon>
        <taxon>lamiids</taxon>
        <taxon>Solanales</taxon>
        <taxon>Solanaceae</taxon>
        <taxon>Solanoideae</taxon>
        <taxon>Solaneae</taxon>
        <taxon>Solanum</taxon>
    </lineage>
</organism>
<evidence type="ECO:0000256" key="1">
    <source>
        <dbReference type="SAM" id="MobiDB-lite"/>
    </source>
</evidence>
<comment type="caution">
    <text evidence="2">The sequence shown here is derived from an EMBL/GenBank/DDBJ whole genome shotgun (WGS) entry which is preliminary data.</text>
</comment>
<evidence type="ECO:0000313" key="2">
    <source>
        <dbReference type="EMBL" id="KAG5611324.1"/>
    </source>
</evidence>
<gene>
    <name evidence="2" type="ORF">H5410_022605</name>
</gene>
<feature type="region of interest" description="Disordered" evidence="1">
    <location>
        <begin position="1"/>
        <end position="77"/>
    </location>
</feature>
<dbReference type="EMBL" id="JACXVP010000004">
    <property type="protein sequence ID" value="KAG5611324.1"/>
    <property type="molecule type" value="Genomic_DNA"/>
</dbReference>